<evidence type="ECO:0000313" key="2">
    <source>
        <dbReference type="EMBL" id="PCE41976.1"/>
    </source>
</evidence>
<protein>
    <submittedName>
        <fullName evidence="2">DNA-binding protein</fullName>
    </submittedName>
</protein>
<dbReference type="SUPFAM" id="SSF46955">
    <property type="entry name" value="Putative DNA-binding domain"/>
    <property type="match status" value="1"/>
</dbReference>
<dbReference type="AlphaFoldDB" id="A0A2A4FX51"/>
<dbReference type="EMBL" id="NWUF01000010">
    <property type="protein sequence ID" value="PCE41976.1"/>
    <property type="molecule type" value="Genomic_DNA"/>
</dbReference>
<name>A0A2A4FX51_9SPHN</name>
<proteinExistence type="predicted"/>
<organism evidence="2 3">
    <name type="scientific">Rhizorhabdus dicambivorans</name>
    <dbReference type="NCBI Taxonomy" id="1850238"/>
    <lineage>
        <taxon>Bacteria</taxon>
        <taxon>Pseudomonadati</taxon>
        <taxon>Pseudomonadota</taxon>
        <taxon>Alphaproteobacteria</taxon>
        <taxon>Sphingomonadales</taxon>
        <taxon>Sphingomonadaceae</taxon>
        <taxon>Rhizorhabdus</taxon>
    </lineage>
</organism>
<dbReference type="KEGG" id="rdi:CMV14_17950"/>
<sequence length="77" mass="8944">MDNDDDIARANRAKRGSPYLNTDQAAAYLKLSGRLLKRMRRSGKGPVFRRHSRFVQYHIDDLDAWSRDQSAREIGHD</sequence>
<keyword evidence="3" id="KW-1185">Reference proteome</keyword>
<reference evidence="2 3" key="1">
    <citation type="submission" date="2017-09" db="EMBL/GenBank/DDBJ databases">
        <title>The Catabolism of 3,6-Dichlorosalicylic acid is Initiated by the Cytochrome P450 Monooxygenase DsmABC in Rhizorhabdus dicambivorans Ndbn-20.</title>
        <authorList>
            <person name="Na L."/>
        </authorList>
    </citation>
    <scope>NUCLEOTIDE SEQUENCE [LARGE SCALE GENOMIC DNA]</scope>
    <source>
        <strain evidence="2 3">Ndbn-20m</strain>
    </source>
</reference>
<dbReference type="Proteomes" id="UP000218934">
    <property type="component" value="Unassembled WGS sequence"/>
</dbReference>
<keyword evidence="2" id="KW-0238">DNA-binding</keyword>
<dbReference type="InterPro" id="IPR041657">
    <property type="entry name" value="HTH_17"/>
</dbReference>
<gene>
    <name evidence="2" type="ORF">COO09_11650</name>
</gene>
<dbReference type="GO" id="GO:0003677">
    <property type="term" value="F:DNA binding"/>
    <property type="evidence" value="ECO:0007669"/>
    <property type="project" value="UniProtKB-KW"/>
</dbReference>
<accession>A0A2A4FX51</accession>
<evidence type="ECO:0000259" key="1">
    <source>
        <dbReference type="Pfam" id="PF12728"/>
    </source>
</evidence>
<feature type="domain" description="Helix-turn-helix" evidence="1">
    <location>
        <begin position="19"/>
        <end position="67"/>
    </location>
</feature>
<dbReference type="OrthoDB" id="9806994at2"/>
<dbReference type="InterPro" id="IPR009061">
    <property type="entry name" value="DNA-bd_dom_put_sf"/>
</dbReference>
<comment type="caution">
    <text evidence="2">The sequence shown here is derived from an EMBL/GenBank/DDBJ whole genome shotgun (WGS) entry which is preliminary data.</text>
</comment>
<dbReference type="Pfam" id="PF12728">
    <property type="entry name" value="HTH_17"/>
    <property type="match status" value="1"/>
</dbReference>
<evidence type="ECO:0000313" key="3">
    <source>
        <dbReference type="Proteomes" id="UP000218934"/>
    </source>
</evidence>
<dbReference type="RefSeq" id="WP_066962692.1">
    <property type="nucleotide sequence ID" value="NZ_CP023449.1"/>
</dbReference>